<dbReference type="GO" id="GO:0000902">
    <property type="term" value="P:cell morphogenesis"/>
    <property type="evidence" value="ECO:0007669"/>
    <property type="project" value="InterPro"/>
</dbReference>
<dbReference type="InterPro" id="IPR013033">
    <property type="entry name" value="MinC"/>
</dbReference>
<dbReference type="GO" id="GO:0000917">
    <property type="term" value="P:division septum assembly"/>
    <property type="evidence" value="ECO:0007669"/>
    <property type="project" value="UniProtKB-KW"/>
</dbReference>
<reference evidence="8" key="1">
    <citation type="journal article" date="2023" name="Int. J. Syst. Evol. Microbiol.">
        <title>Methylocystis iwaonis sp. nov., a type II methane-oxidizing bacterium from surface soil of a rice paddy field in Japan, and emended description of the genus Methylocystis (ex Whittenbury et al. 1970) Bowman et al. 1993.</title>
        <authorList>
            <person name="Kaise H."/>
            <person name="Sawadogo J.B."/>
            <person name="Alam M.S."/>
            <person name="Ueno C."/>
            <person name="Dianou D."/>
            <person name="Shinjo R."/>
            <person name="Asakawa S."/>
        </authorList>
    </citation>
    <scope>NUCLEOTIDE SEQUENCE</scope>
    <source>
        <strain evidence="8">LMG27198</strain>
    </source>
</reference>
<keyword evidence="9" id="KW-1185">Reference proteome</keyword>
<comment type="similarity">
    <text evidence="1 6">Belongs to the MinC family.</text>
</comment>
<protein>
    <recommendedName>
        <fullName evidence="6">Probable septum site-determining protein MinC</fullName>
    </recommendedName>
</protein>
<gene>
    <name evidence="6 8" type="primary">minC</name>
    <name evidence="8" type="ORF">LMG27198_00130</name>
</gene>
<dbReference type="PANTHER" id="PTHR34108">
    <property type="entry name" value="SEPTUM SITE-DETERMINING PROTEIN MINC"/>
    <property type="match status" value="1"/>
</dbReference>
<evidence type="ECO:0000256" key="2">
    <source>
        <dbReference type="ARBA" id="ARBA00022618"/>
    </source>
</evidence>
<evidence type="ECO:0000256" key="5">
    <source>
        <dbReference type="ARBA" id="ARBA00025606"/>
    </source>
</evidence>
<dbReference type="PANTHER" id="PTHR34108:SF1">
    <property type="entry name" value="SEPTUM SITE-DETERMINING PROTEIN MINC"/>
    <property type="match status" value="1"/>
</dbReference>
<evidence type="ECO:0000256" key="6">
    <source>
        <dbReference type="HAMAP-Rule" id="MF_00267"/>
    </source>
</evidence>
<dbReference type="InterPro" id="IPR005526">
    <property type="entry name" value="Septum_form_inhib_MinC_C"/>
</dbReference>
<dbReference type="InterPro" id="IPR016098">
    <property type="entry name" value="CAP/MinC_C"/>
</dbReference>
<evidence type="ECO:0000256" key="1">
    <source>
        <dbReference type="ARBA" id="ARBA00006291"/>
    </source>
</evidence>
<dbReference type="Proteomes" id="UP001144323">
    <property type="component" value="Unassembled WGS sequence"/>
</dbReference>
<dbReference type="NCBIfam" id="TIGR01222">
    <property type="entry name" value="minC"/>
    <property type="match status" value="1"/>
</dbReference>
<organism evidence="8 9">
    <name type="scientific">Methylocystis echinoides</name>
    <dbReference type="NCBI Taxonomy" id="29468"/>
    <lineage>
        <taxon>Bacteria</taxon>
        <taxon>Pseudomonadati</taxon>
        <taxon>Pseudomonadota</taxon>
        <taxon>Alphaproteobacteria</taxon>
        <taxon>Hyphomicrobiales</taxon>
        <taxon>Methylocystaceae</taxon>
        <taxon>Methylocystis</taxon>
    </lineage>
</organism>
<evidence type="ECO:0000256" key="3">
    <source>
        <dbReference type="ARBA" id="ARBA00023210"/>
    </source>
</evidence>
<keyword evidence="3 6" id="KW-0717">Septation</keyword>
<evidence type="ECO:0000313" key="9">
    <source>
        <dbReference type="Proteomes" id="UP001144323"/>
    </source>
</evidence>
<dbReference type="InterPro" id="IPR036145">
    <property type="entry name" value="MinC_C_sf"/>
</dbReference>
<comment type="function">
    <text evidence="5 6">Cell division inhibitor that blocks the formation of polar Z ring septums. Rapidly oscillates between the poles of the cell to destabilize FtsZ filaments that have formed before they mature into polar Z rings. Prevents FtsZ polymerization.</text>
</comment>
<dbReference type="RefSeq" id="WP_281799585.1">
    <property type="nucleotide sequence ID" value="NZ_BSEC01000001.1"/>
</dbReference>
<dbReference type="Pfam" id="PF03775">
    <property type="entry name" value="MinC_C"/>
    <property type="match status" value="1"/>
</dbReference>
<dbReference type="Gene3D" id="2.160.20.70">
    <property type="match status" value="1"/>
</dbReference>
<dbReference type="HAMAP" id="MF_00267">
    <property type="entry name" value="MinC"/>
    <property type="match status" value="1"/>
</dbReference>
<keyword evidence="4 6" id="KW-0131">Cell cycle</keyword>
<keyword evidence="2 6" id="KW-0132">Cell division</keyword>
<dbReference type="AlphaFoldDB" id="A0A9W6GQG3"/>
<sequence length="263" mass="28496">MTQTASRHIRFRSRSFPALVLEPERPLAGWIDRLDAYLACTPAFFSRKAIVVDVARLGLERASLHDLMQQLKTRRIRLLGVSGVDPSWACDELPPILTGGRVVEAHNDDMATGGRSALTREELAAFDEIADALKGSNVTAAPSATEAAQAEPAVFSPLVIESPVRSGQTIFYPQGDVIVIGPVSSGADVIAGGSIHVYGTLRGRAMAGAYGETRARIFCRRLEAELLAVGGVYLTADEMEAEMRGQHVQIWLDRDDVKIARLD</sequence>
<evidence type="ECO:0000256" key="4">
    <source>
        <dbReference type="ARBA" id="ARBA00023306"/>
    </source>
</evidence>
<dbReference type="EMBL" id="BSEC01000001">
    <property type="protein sequence ID" value="GLI91021.1"/>
    <property type="molecule type" value="Genomic_DNA"/>
</dbReference>
<dbReference type="GO" id="GO:1901891">
    <property type="term" value="P:regulation of cell septum assembly"/>
    <property type="evidence" value="ECO:0007669"/>
    <property type="project" value="InterPro"/>
</dbReference>
<comment type="caution">
    <text evidence="8">The sequence shown here is derived from an EMBL/GenBank/DDBJ whole genome shotgun (WGS) entry which is preliminary data.</text>
</comment>
<evidence type="ECO:0000259" key="7">
    <source>
        <dbReference type="Pfam" id="PF03775"/>
    </source>
</evidence>
<feature type="domain" description="Septum formation inhibitor MinC C-terminal" evidence="7">
    <location>
        <begin position="159"/>
        <end position="259"/>
    </location>
</feature>
<name>A0A9W6GQG3_9HYPH</name>
<proteinExistence type="inferred from homology"/>
<dbReference type="SUPFAM" id="SSF63848">
    <property type="entry name" value="Cell-division inhibitor MinC, C-terminal domain"/>
    <property type="match status" value="1"/>
</dbReference>
<evidence type="ECO:0000313" key="8">
    <source>
        <dbReference type="EMBL" id="GLI91021.1"/>
    </source>
</evidence>
<comment type="subunit">
    <text evidence="6">Interacts with MinD and FtsZ.</text>
</comment>
<dbReference type="Gene3D" id="3.30.70.260">
    <property type="match status" value="1"/>
</dbReference>
<accession>A0A9W6GQG3</accession>